<protein>
    <submittedName>
        <fullName evidence="1">Uncharacterized protein</fullName>
    </submittedName>
</protein>
<reference evidence="1" key="2">
    <citation type="submission" date="2015-03" db="EMBL/GenBank/DDBJ databases">
        <authorList>
            <person name="Chow C.-E.T."/>
            <person name="Winget D.M."/>
            <person name="White R.A.III."/>
            <person name="Hallam S.J."/>
            <person name="Suttle C.A."/>
        </authorList>
    </citation>
    <scope>NUCLEOTIDE SEQUENCE</scope>
    <source>
        <strain evidence="1">Anoxic2_5</strain>
    </source>
</reference>
<dbReference type="EMBL" id="KR029589">
    <property type="protein sequence ID" value="AKH47083.1"/>
    <property type="molecule type" value="Genomic_DNA"/>
</dbReference>
<accession>A0A0F7L6B2</accession>
<proteinExistence type="predicted"/>
<name>A0A0F7L6B2_9VIRU</name>
<sequence length="62" mass="6375">MEGRSAALPRPWPSGWPSCSRPLSTRRTSCGVGCSCRGLQGGGLCGVRGTVALHCRASNIGC</sequence>
<evidence type="ECO:0000313" key="1">
    <source>
        <dbReference type="EMBL" id="AKH47083.1"/>
    </source>
</evidence>
<reference evidence="1" key="1">
    <citation type="journal article" date="2015" name="Front. Microbiol.">
        <title>Combining genomic sequencing methods to explore viral diversity and reveal potential virus-host interactions.</title>
        <authorList>
            <person name="Chow C.E."/>
            <person name="Winget D.M."/>
            <person name="White R.A.III."/>
            <person name="Hallam S.J."/>
            <person name="Suttle C.A."/>
        </authorList>
    </citation>
    <scope>NUCLEOTIDE SEQUENCE</scope>
    <source>
        <strain evidence="1">Anoxic2_5</strain>
    </source>
</reference>
<organism evidence="1">
    <name type="scientific">uncultured marine virus</name>
    <dbReference type="NCBI Taxonomy" id="186617"/>
    <lineage>
        <taxon>Viruses</taxon>
        <taxon>environmental samples</taxon>
    </lineage>
</organism>